<dbReference type="EMBL" id="JAMPLM010000029">
    <property type="protein sequence ID" value="MEP1061226.1"/>
    <property type="molecule type" value="Genomic_DNA"/>
</dbReference>
<gene>
    <name evidence="8" type="ORF">NDI38_22600</name>
</gene>
<evidence type="ECO:0000259" key="7">
    <source>
        <dbReference type="Pfam" id="PF09335"/>
    </source>
</evidence>
<keyword evidence="9" id="KW-1185">Reference proteome</keyword>
<feature type="transmembrane region" description="Helical" evidence="6">
    <location>
        <begin position="33"/>
        <end position="53"/>
    </location>
</feature>
<feature type="transmembrane region" description="Helical" evidence="6">
    <location>
        <begin position="215"/>
        <end position="234"/>
    </location>
</feature>
<dbReference type="RefSeq" id="WP_348250572.1">
    <property type="nucleotide sequence ID" value="NZ_JAMPLM010000029.1"/>
</dbReference>
<reference evidence="8 9" key="1">
    <citation type="submission" date="2022-04" db="EMBL/GenBank/DDBJ databases">
        <title>Positive selection, recombination, and allopatry shape intraspecific diversity of widespread and dominant cyanobacteria.</title>
        <authorList>
            <person name="Wei J."/>
            <person name="Shu W."/>
            <person name="Hu C."/>
        </authorList>
    </citation>
    <scope>NUCLEOTIDE SEQUENCE [LARGE SCALE GENOMIC DNA]</scope>
    <source>
        <strain evidence="8 9">AS-A4</strain>
    </source>
</reference>
<keyword evidence="2 6" id="KW-1003">Cell membrane</keyword>
<evidence type="ECO:0000256" key="4">
    <source>
        <dbReference type="ARBA" id="ARBA00022989"/>
    </source>
</evidence>
<comment type="similarity">
    <text evidence="6">Belongs to the TVP38/TMEM64 family.</text>
</comment>
<dbReference type="Proteomes" id="UP001476950">
    <property type="component" value="Unassembled WGS sequence"/>
</dbReference>
<comment type="caution">
    <text evidence="8">The sequence shown here is derived from an EMBL/GenBank/DDBJ whole genome shotgun (WGS) entry which is preliminary data.</text>
</comment>
<evidence type="ECO:0000256" key="6">
    <source>
        <dbReference type="RuleBase" id="RU366058"/>
    </source>
</evidence>
<evidence type="ECO:0000313" key="8">
    <source>
        <dbReference type="EMBL" id="MEP1061226.1"/>
    </source>
</evidence>
<feature type="transmembrane region" description="Helical" evidence="6">
    <location>
        <begin position="158"/>
        <end position="178"/>
    </location>
</feature>
<protein>
    <recommendedName>
        <fullName evidence="6">TVP38/TMEM64 family membrane protein</fullName>
    </recommendedName>
</protein>
<dbReference type="InterPro" id="IPR015414">
    <property type="entry name" value="TMEM64"/>
</dbReference>
<feature type="domain" description="VTT" evidence="7">
    <location>
        <begin position="89"/>
        <end position="206"/>
    </location>
</feature>
<comment type="subcellular location">
    <subcellularLocation>
        <location evidence="1 6">Cell membrane</location>
        <topology evidence="1 6">Multi-pass membrane protein</topology>
    </subcellularLocation>
</comment>
<evidence type="ECO:0000256" key="3">
    <source>
        <dbReference type="ARBA" id="ARBA00022692"/>
    </source>
</evidence>
<keyword evidence="5 6" id="KW-0472">Membrane</keyword>
<name>A0ABV0KPQ7_9CYAN</name>
<feature type="transmembrane region" description="Helical" evidence="6">
    <location>
        <begin position="65"/>
        <end position="89"/>
    </location>
</feature>
<proteinExistence type="inferred from homology"/>
<feature type="transmembrane region" description="Helical" evidence="6">
    <location>
        <begin position="190"/>
        <end position="209"/>
    </location>
</feature>
<evidence type="ECO:0000313" key="9">
    <source>
        <dbReference type="Proteomes" id="UP001476950"/>
    </source>
</evidence>
<feature type="transmembrane region" description="Helical" evidence="6">
    <location>
        <begin position="101"/>
        <end position="125"/>
    </location>
</feature>
<dbReference type="Pfam" id="PF09335">
    <property type="entry name" value="VTT_dom"/>
    <property type="match status" value="1"/>
</dbReference>
<sequence length="246" mass="26881">MAGFGHNRTFDAGCDELEIALIKHGVLAMQHRIIKILEFSLVVVLIAGAIWFVNRVGIDQIRTNVAQFGIGAPFIILLLRLTSIVVPALPGTAYAILSGALFGFAQGLIVIAISDFFACATNFFLARRYGRGVVQRLVGERLMERLDRWSQKYLEGNFFLMTGALMTSFFDYICYAAGLSRMSWKRFMSALGLSIVIVKPPLVAAGAGILQGEKLLIGASVLGVLAIAIITAWTRRKGNQIANLDR</sequence>
<evidence type="ECO:0000256" key="1">
    <source>
        <dbReference type="ARBA" id="ARBA00004651"/>
    </source>
</evidence>
<organism evidence="8 9">
    <name type="scientific">Stenomitos frigidus AS-A4</name>
    <dbReference type="NCBI Taxonomy" id="2933935"/>
    <lineage>
        <taxon>Bacteria</taxon>
        <taxon>Bacillati</taxon>
        <taxon>Cyanobacteriota</taxon>
        <taxon>Cyanophyceae</taxon>
        <taxon>Leptolyngbyales</taxon>
        <taxon>Leptolyngbyaceae</taxon>
        <taxon>Stenomitos</taxon>
    </lineage>
</organism>
<keyword evidence="4 6" id="KW-1133">Transmembrane helix</keyword>
<dbReference type="InterPro" id="IPR032816">
    <property type="entry name" value="VTT_dom"/>
</dbReference>
<evidence type="ECO:0000256" key="2">
    <source>
        <dbReference type="ARBA" id="ARBA00022475"/>
    </source>
</evidence>
<evidence type="ECO:0000256" key="5">
    <source>
        <dbReference type="ARBA" id="ARBA00023136"/>
    </source>
</evidence>
<dbReference type="PANTHER" id="PTHR12677">
    <property type="entry name" value="GOLGI APPARATUS MEMBRANE PROTEIN TVP38-RELATED"/>
    <property type="match status" value="1"/>
</dbReference>
<keyword evidence="3 6" id="KW-0812">Transmembrane</keyword>
<dbReference type="PANTHER" id="PTHR12677:SF49">
    <property type="entry name" value="TVP38_TMEM64 FAMILY MEMBRANE PROTEIN"/>
    <property type="match status" value="1"/>
</dbReference>
<accession>A0ABV0KPQ7</accession>